<feature type="compositionally biased region" description="Polar residues" evidence="1">
    <location>
        <begin position="138"/>
        <end position="155"/>
    </location>
</feature>
<organism evidence="2 3">
    <name type="scientific">Nematostella vectensis</name>
    <name type="common">Starlet sea anemone</name>
    <dbReference type="NCBI Taxonomy" id="45351"/>
    <lineage>
        <taxon>Eukaryota</taxon>
        <taxon>Metazoa</taxon>
        <taxon>Cnidaria</taxon>
        <taxon>Anthozoa</taxon>
        <taxon>Hexacorallia</taxon>
        <taxon>Actiniaria</taxon>
        <taxon>Edwardsiidae</taxon>
        <taxon>Nematostella</taxon>
    </lineage>
</organism>
<feature type="region of interest" description="Disordered" evidence="1">
    <location>
        <begin position="99"/>
        <end position="174"/>
    </location>
</feature>
<feature type="compositionally biased region" description="Basic and acidic residues" evidence="1">
    <location>
        <begin position="158"/>
        <end position="174"/>
    </location>
</feature>
<accession>A7RZ00</accession>
<evidence type="ECO:0000256" key="1">
    <source>
        <dbReference type="SAM" id="MobiDB-lite"/>
    </source>
</evidence>
<evidence type="ECO:0000313" key="2">
    <source>
        <dbReference type="EMBL" id="EDO43275.1"/>
    </source>
</evidence>
<sequence>MSSRVTSCVPLVVTQSLTKTVTSSPIVAGSKSLTALAQLNKTITPEEGKQGETGSQAISALKRLSAKVGMGDDILVLPHRSAEIRTRSSEHLSALEQLSKRVGGSGAPVLDPQTQIPLRYPRMDPAGSSSESGDKGTNESCQEDNGNSTNISVNSEEGEGKTVDHSTDSAAKES</sequence>
<evidence type="ECO:0000313" key="3">
    <source>
        <dbReference type="Proteomes" id="UP000001593"/>
    </source>
</evidence>
<name>A7RZ00_NEMVE</name>
<keyword evidence="3" id="KW-1185">Reference proteome</keyword>
<dbReference type="Proteomes" id="UP000001593">
    <property type="component" value="Unassembled WGS sequence"/>
</dbReference>
<gene>
    <name evidence="2" type="ORF">NEMVEDRAFT_v1g241672</name>
</gene>
<dbReference type="EMBL" id="DS469555">
    <property type="protein sequence ID" value="EDO43275.1"/>
    <property type="molecule type" value="Genomic_DNA"/>
</dbReference>
<protein>
    <submittedName>
        <fullName evidence="2">Uncharacterized protein</fullName>
    </submittedName>
</protein>
<proteinExistence type="predicted"/>
<dbReference type="HOGENOM" id="CLU_1541923_0_0_1"/>
<dbReference type="InParanoid" id="A7RZ00"/>
<dbReference type="AlphaFoldDB" id="A7RZ00"/>
<reference evidence="2 3" key="1">
    <citation type="journal article" date="2007" name="Science">
        <title>Sea anemone genome reveals ancestral eumetazoan gene repertoire and genomic organization.</title>
        <authorList>
            <person name="Putnam N.H."/>
            <person name="Srivastava M."/>
            <person name="Hellsten U."/>
            <person name="Dirks B."/>
            <person name="Chapman J."/>
            <person name="Salamov A."/>
            <person name="Terry A."/>
            <person name="Shapiro H."/>
            <person name="Lindquist E."/>
            <person name="Kapitonov V.V."/>
            <person name="Jurka J."/>
            <person name="Genikhovich G."/>
            <person name="Grigoriev I.V."/>
            <person name="Lucas S.M."/>
            <person name="Steele R.E."/>
            <person name="Finnerty J.R."/>
            <person name="Technau U."/>
            <person name="Martindale M.Q."/>
            <person name="Rokhsar D.S."/>
        </authorList>
    </citation>
    <scope>NUCLEOTIDE SEQUENCE [LARGE SCALE GENOMIC DNA]</scope>
    <source>
        <strain evidence="3">CH2 X CH6</strain>
    </source>
</reference>